<comment type="catalytic activity">
    <reaction evidence="1">
        <text>2-(N(omega)-L-arginino)succinate = fumarate + L-arginine</text>
        <dbReference type="Rhea" id="RHEA:24020"/>
        <dbReference type="ChEBI" id="CHEBI:29806"/>
        <dbReference type="ChEBI" id="CHEBI:32682"/>
        <dbReference type="ChEBI" id="CHEBI:57472"/>
        <dbReference type="EC" id="4.3.2.1"/>
    </reaction>
</comment>
<dbReference type="Pfam" id="PF14698">
    <property type="entry name" value="ASL_C2"/>
    <property type="match status" value="1"/>
</dbReference>
<dbReference type="EC" id="4.3.2.1" evidence="1 2"/>
<comment type="subcellular location">
    <subcellularLocation>
        <location evidence="1">Cytoplasm</location>
    </subcellularLocation>
</comment>
<evidence type="ECO:0000313" key="5">
    <source>
        <dbReference type="EMBL" id="AGI85352.1"/>
    </source>
</evidence>
<feature type="domain" description="Fumarate lyase N-terminal" evidence="3">
    <location>
        <begin position="12"/>
        <end position="306"/>
    </location>
</feature>
<dbReference type="InterPro" id="IPR020557">
    <property type="entry name" value="Fumarate_lyase_CS"/>
</dbReference>
<dbReference type="InParanoid" id="M9SIJ9"/>
<accession>M9SIJ9</accession>
<dbReference type="InterPro" id="IPR008948">
    <property type="entry name" value="L-Aspartase-like"/>
</dbReference>
<dbReference type="KEGG" id="max:MMALV_06110"/>
<dbReference type="UniPathway" id="UPA00068">
    <property type="reaction ID" value="UER00114"/>
</dbReference>
<sequence length="485" mass="53822">MIPMAGKALWSGRFKDGMDDSTLEFTSSLDVDSKMAFYDIMGSLAHVRMLKACKIIPAEDADSIVGGLKKLAHQLEEGGLDMDYSLEDVHTNMEVKLTEMIGPAGGKLHTGRSRNDQVATDFKMYLRDAVLNAVEAVNGLIRSLQDVANGNRDVILPGYTHMQHAQPVTLAHHMMAHAFRFGRDADRFLDAFERMNKCPLGSAALAGTTYPIDRKMTSDLLGFRDPTENSMDSVGSRDFVTEIAFDASMVAISLSSLCEELILWNSQEFKYIEMDDRYSTGSSIMPQKKNPDIAELTRGKTGGVIGSLVAMLMTTKGLPLSYNRDLQEDKKPVMDSLKTVTDCARMMAKVVSTIKINESRMLEATNSGFINATDLADYLVTKGVPFREAHGIVGETVRYCIENKISLDNLTLDQFRKFSPLVDSDVFSAIAVKNCVERRDSYGGTSPASTDVEITLSMQDSMRREEDVRMKDQLIQSCWDKLLNE</sequence>
<keyword evidence="1 5" id="KW-0456">Lyase</keyword>
<dbReference type="Gene3D" id="1.10.40.30">
    <property type="entry name" value="Fumarase/aspartase (C-terminal domain)"/>
    <property type="match status" value="1"/>
</dbReference>
<comment type="similarity">
    <text evidence="1">Belongs to the lyase 1 family. Argininosuccinate lyase subfamily.</text>
</comment>
<evidence type="ECO:0000256" key="2">
    <source>
        <dbReference type="NCBIfam" id="TIGR00838"/>
    </source>
</evidence>
<dbReference type="PRINTS" id="PR00149">
    <property type="entry name" value="FUMRATELYASE"/>
</dbReference>
<dbReference type="PROSITE" id="PS00163">
    <property type="entry name" value="FUMARATE_LYASES"/>
    <property type="match status" value="1"/>
</dbReference>
<dbReference type="Pfam" id="PF00206">
    <property type="entry name" value="Lyase_1"/>
    <property type="match status" value="1"/>
</dbReference>
<dbReference type="Gene3D" id="1.20.200.10">
    <property type="entry name" value="Fumarase/aspartase (Central domain)"/>
    <property type="match status" value="1"/>
</dbReference>
<dbReference type="InterPro" id="IPR009049">
    <property type="entry name" value="Argininosuccinate_lyase"/>
</dbReference>
<dbReference type="PANTHER" id="PTHR43814:SF1">
    <property type="entry name" value="ARGININOSUCCINATE LYASE"/>
    <property type="match status" value="1"/>
</dbReference>
<reference evidence="5 6" key="1">
    <citation type="journal article" date="2012" name="J. Bacteriol.">
        <title>Genome sequence of 'Candidatus Methanomethylophilus alvus' Mx1201, a methanogenic archaeon from the human gut belonging to a seventh order of methanogens.</title>
        <authorList>
            <person name="Borrel G."/>
            <person name="Harris H.M."/>
            <person name="Tottey W."/>
            <person name="Mihajlovski A."/>
            <person name="Parisot N."/>
            <person name="Peyretaillade E."/>
            <person name="Peyret P."/>
            <person name="Gribaldo S."/>
            <person name="O'Toole P.W."/>
            <person name="Brugere J.F."/>
        </authorList>
    </citation>
    <scope>NUCLEOTIDE SEQUENCE [LARGE SCALE GENOMIC DNA]</scope>
    <source>
        <strain evidence="5 6">Mx1201</strain>
    </source>
</reference>
<dbReference type="GO" id="GO:0005829">
    <property type="term" value="C:cytosol"/>
    <property type="evidence" value="ECO:0007669"/>
    <property type="project" value="TreeGrafter"/>
</dbReference>
<feature type="domain" description="Argininosuccinate lyase C-terminal" evidence="4">
    <location>
        <begin position="369"/>
        <end position="437"/>
    </location>
</feature>
<dbReference type="HAMAP" id="MF_00006">
    <property type="entry name" value="Arg_succ_lyase"/>
    <property type="match status" value="1"/>
</dbReference>
<name>M9SIJ9_METAX</name>
<dbReference type="InterPro" id="IPR024083">
    <property type="entry name" value="Fumarase/histidase_N"/>
</dbReference>
<dbReference type="Proteomes" id="UP000012672">
    <property type="component" value="Chromosome"/>
</dbReference>
<dbReference type="PANTHER" id="PTHR43814">
    <property type="entry name" value="ARGININOSUCCINATE LYASE"/>
    <property type="match status" value="1"/>
</dbReference>
<dbReference type="SUPFAM" id="SSF48557">
    <property type="entry name" value="L-aspartase-like"/>
    <property type="match status" value="1"/>
</dbReference>
<keyword evidence="1" id="KW-0963">Cytoplasm</keyword>
<dbReference type="PRINTS" id="PR00145">
    <property type="entry name" value="ARGSUCLYASE"/>
</dbReference>
<dbReference type="FunFam" id="1.20.200.10:FF:000015">
    <property type="entry name" value="argininosuccinate lyase isoform X2"/>
    <property type="match status" value="1"/>
</dbReference>
<gene>
    <name evidence="1" type="primary">argH</name>
    <name evidence="5" type="ORF">MMALV_06110</name>
</gene>
<dbReference type="InterPro" id="IPR022761">
    <property type="entry name" value="Fumarate_lyase_N"/>
</dbReference>
<dbReference type="FunCoup" id="M9SIJ9">
    <property type="interactions" value="165"/>
</dbReference>
<dbReference type="CDD" id="cd01359">
    <property type="entry name" value="Argininosuccinate_lyase"/>
    <property type="match status" value="1"/>
</dbReference>
<organism evidence="5 6">
    <name type="scientific">Methanomethylophilus alvi (strain Mx1201)</name>
    <dbReference type="NCBI Taxonomy" id="1236689"/>
    <lineage>
        <taxon>Archaea</taxon>
        <taxon>Methanobacteriati</taxon>
        <taxon>Thermoplasmatota</taxon>
        <taxon>Thermoplasmata</taxon>
        <taxon>Methanomassiliicoccales</taxon>
        <taxon>Methanomethylophilaceae</taxon>
        <taxon>Methanomethylophilus</taxon>
    </lineage>
</organism>
<dbReference type="InterPro" id="IPR000362">
    <property type="entry name" value="Fumarate_lyase_fam"/>
</dbReference>
<keyword evidence="6" id="KW-1185">Reference proteome</keyword>
<evidence type="ECO:0000256" key="1">
    <source>
        <dbReference type="HAMAP-Rule" id="MF_00006"/>
    </source>
</evidence>
<evidence type="ECO:0000259" key="4">
    <source>
        <dbReference type="Pfam" id="PF14698"/>
    </source>
</evidence>
<keyword evidence="1" id="KW-0055">Arginine biosynthesis</keyword>
<keyword evidence="1" id="KW-0028">Amino-acid biosynthesis</keyword>
<dbReference type="GO" id="GO:0004056">
    <property type="term" value="F:argininosuccinate lyase activity"/>
    <property type="evidence" value="ECO:0007669"/>
    <property type="project" value="UniProtKB-UniRule"/>
</dbReference>
<dbReference type="EMBL" id="CP004049">
    <property type="protein sequence ID" value="AGI85352.1"/>
    <property type="molecule type" value="Genomic_DNA"/>
</dbReference>
<proteinExistence type="inferred from homology"/>
<dbReference type="STRING" id="1236689.MMALV_06110"/>
<dbReference type="InterPro" id="IPR029419">
    <property type="entry name" value="Arg_succ_lyase_C"/>
</dbReference>
<protein>
    <recommendedName>
        <fullName evidence="1 2">Argininosuccinate lyase</fullName>
        <shortName evidence="1">ASAL</shortName>
        <ecNumber evidence="1 2">4.3.2.1</ecNumber>
    </recommendedName>
    <alternativeName>
        <fullName evidence="1">Arginosuccinase</fullName>
    </alternativeName>
</protein>
<dbReference type="Gene3D" id="1.10.275.10">
    <property type="entry name" value="Fumarase/aspartase (N-terminal domain)"/>
    <property type="match status" value="1"/>
</dbReference>
<evidence type="ECO:0000313" key="6">
    <source>
        <dbReference type="Proteomes" id="UP000012672"/>
    </source>
</evidence>
<dbReference type="NCBIfam" id="TIGR00838">
    <property type="entry name" value="argH"/>
    <property type="match status" value="1"/>
</dbReference>
<dbReference type="AlphaFoldDB" id="M9SIJ9"/>
<evidence type="ECO:0000259" key="3">
    <source>
        <dbReference type="Pfam" id="PF00206"/>
    </source>
</evidence>
<dbReference type="FunFam" id="1.10.40.30:FF:000001">
    <property type="entry name" value="Argininosuccinate lyase"/>
    <property type="match status" value="1"/>
</dbReference>
<dbReference type="HOGENOM" id="CLU_027272_2_3_2"/>
<dbReference type="GO" id="GO:0042450">
    <property type="term" value="P:L-arginine biosynthetic process via ornithine"/>
    <property type="evidence" value="ECO:0007669"/>
    <property type="project" value="UniProtKB-UniRule"/>
</dbReference>
<comment type="pathway">
    <text evidence="1">Amino-acid biosynthesis; L-arginine biosynthesis; L-arginine from L-ornithine and carbamoyl phosphate: step 3/3.</text>
</comment>
<dbReference type="eggNOG" id="arCOG01748">
    <property type="taxonomic scope" value="Archaea"/>
</dbReference>